<dbReference type="GO" id="GO:0008872">
    <property type="term" value="F:glucarate dehydratase activity"/>
    <property type="evidence" value="ECO:0007669"/>
    <property type="project" value="UniProtKB-EC"/>
</dbReference>
<organism evidence="12 13">
    <name type="scientific">Anaerotalea alkaliphila</name>
    <dbReference type="NCBI Taxonomy" id="2662126"/>
    <lineage>
        <taxon>Bacteria</taxon>
        <taxon>Bacillati</taxon>
        <taxon>Bacillota</taxon>
        <taxon>Clostridia</taxon>
        <taxon>Eubacteriales</taxon>
        <taxon>Anaerotalea</taxon>
    </lineage>
</organism>
<dbReference type="GO" id="GO:0046872">
    <property type="term" value="F:metal ion binding"/>
    <property type="evidence" value="ECO:0007669"/>
    <property type="project" value="UniProtKB-KW"/>
</dbReference>
<keyword evidence="7 10" id="KW-0460">Magnesium</keyword>
<evidence type="ECO:0000256" key="7">
    <source>
        <dbReference type="ARBA" id="ARBA00022842"/>
    </source>
</evidence>
<evidence type="ECO:0000259" key="11">
    <source>
        <dbReference type="SMART" id="SM00922"/>
    </source>
</evidence>
<comment type="catalytic activity">
    <reaction evidence="1">
        <text>D-glucarate = 5-dehydro-4-deoxy-D-glucarate + H2O</text>
        <dbReference type="Rhea" id="RHEA:14573"/>
        <dbReference type="ChEBI" id="CHEBI:15377"/>
        <dbReference type="ChEBI" id="CHEBI:30612"/>
        <dbReference type="ChEBI" id="CHEBI:42819"/>
        <dbReference type="EC" id="4.2.1.40"/>
    </reaction>
</comment>
<dbReference type="CDD" id="cd03323">
    <property type="entry name" value="D-glucarate_dehydratase"/>
    <property type="match status" value="1"/>
</dbReference>
<feature type="binding site" evidence="10">
    <location>
        <position position="237"/>
    </location>
    <ligand>
        <name>Mg(2+)</name>
        <dbReference type="ChEBI" id="CHEBI:18420"/>
    </ligand>
</feature>
<dbReference type="EMBL" id="JAAEEH010000014">
    <property type="protein sequence ID" value="NDL67369.1"/>
    <property type="molecule type" value="Genomic_DNA"/>
</dbReference>
<dbReference type="InterPro" id="IPR034593">
    <property type="entry name" value="DgoD-like"/>
</dbReference>
<evidence type="ECO:0000256" key="10">
    <source>
        <dbReference type="PIRSR" id="PIRSR634598-3"/>
    </source>
</evidence>
<dbReference type="Gene3D" id="3.20.20.120">
    <property type="entry name" value="Enolase-like C-terminal domain"/>
    <property type="match status" value="1"/>
</dbReference>
<evidence type="ECO:0000256" key="8">
    <source>
        <dbReference type="ARBA" id="ARBA00023239"/>
    </source>
</evidence>
<dbReference type="SUPFAM" id="SSF54826">
    <property type="entry name" value="Enolase N-terminal domain-like"/>
    <property type="match status" value="1"/>
</dbReference>
<keyword evidence="8" id="KW-0456">Lyase</keyword>
<feature type="active site" description="Proton acceptor" evidence="9">
    <location>
        <position position="341"/>
    </location>
</feature>
<evidence type="ECO:0000256" key="6">
    <source>
        <dbReference type="ARBA" id="ARBA00022723"/>
    </source>
</evidence>
<dbReference type="SUPFAM" id="SSF51604">
    <property type="entry name" value="Enolase C-terminal domain-like"/>
    <property type="match status" value="1"/>
</dbReference>
<feature type="active site" description="Proton acceptor" evidence="9">
    <location>
        <position position="209"/>
    </location>
</feature>
<dbReference type="InterPro" id="IPR034598">
    <property type="entry name" value="GlucD-like"/>
</dbReference>
<name>A0A7X5KM32_9FIRM</name>
<dbReference type="InterPro" id="IPR013342">
    <property type="entry name" value="Mandelate_racemase_C"/>
</dbReference>
<dbReference type="AlphaFoldDB" id="A0A7X5KM32"/>
<feature type="domain" description="Mandelate racemase/muconate lactonizing enzyme C-terminal" evidence="11">
    <location>
        <begin position="187"/>
        <end position="281"/>
    </location>
</feature>
<reference evidence="12 13" key="1">
    <citation type="submission" date="2020-01" db="EMBL/GenBank/DDBJ databases">
        <title>Anaeroalcalibacter tamaniensis gen. nov., sp. nov., moderately halophilic strictly anaerobic fermenter bacterium from mud volcano of Taman peninsula.</title>
        <authorList>
            <person name="Frolova A."/>
            <person name="Merkel A.Y."/>
            <person name="Slobodkin A.I."/>
        </authorList>
    </citation>
    <scope>NUCLEOTIDE SEQUENCE [LARGE SCALE GENOMIC DNA]</scope>
    <source>
        <strain evidence="12 13">F-3ap</strain>
    </source>
</reference>
<accession>A0A7X5KM32</accession>
<dbReference type="Pfam" id="PF13378">
    <property type="entry name" value="MR_MLE_C"/>
    <property type="match status" value="1"/>
</dbReference>
<comment type="similarity">
    <text evidence="4">Belongs to the mandelate racemase/muconate lactonizing enzyme family. GlucD subfamily.</text>
</comment>
<dbReference type="RefSeq" id="WP_162370098.1">
    <property type="nucleotide sequence ID" value="NZ_JAAEEH010000014.1"/>
</dbReference>
<comment type="caution">
    <text evidence="12">The sequence shown here is derived from an EMBL/GenBank/DDBJ whole genome shotgun (WGS) entry which is preliminary data.</text>
</comment>
<evidence type="ECO:0000313" key="13">
    <source>
        <dbReference type="Proteomes" id="UP000461585"/>
    </source>
</evidence>
<sequence>MNTQGTPVITEMQVIPVAGYDSMLLTLSGCHGPFFTRNIVILTDSTGNTGLGEVHGGEHITQALEAYKPFVVGQEIGNYRKVIQILRGGTDTSNDNGEGLQGLDLKNLKFVVHAETAVESAMLDLLGKYMNLPVAALLGDGQQRDKVLILGYLFYIADRTKVALPYLDESASSDPWFRNRRQVALTSQAIVEQAQAAKERYGFKDFKLKAGVLEGEKEMETILALHKAFPDARVNIDPNGAWSLQEAISLCKGMRHALSYAEDPCGPEKGYSGREIMSEFKMATGLFTATNMVATDWRQFHHSIVSKAVDIPLADPHFWTMSGSVRVAQVCNDWGMTWGSHSNNHFDISLAIFAHCAAAAPGEITAMDTHWIWQDGQYLTKNPMEIRNGHITIPDAPGLGIEIDMEKVMEAHALYKKLDNADRDDSIAMQHLIPGWKFDSKKPCMVR</sequence>
<gene>
    <name evidence="12" type="ORF">GXN74_06400</name>
</gene>
<protein>
    <recommendedName>
        <fullName evidence="5">glucarate dehydratase</fullName>
        <ecNumber evidence="5">4.2.1.40</ecNumber>
    </recommendedName>
</protein>
<evidence type="ECO:0000256" key="9">
    <source>
        <dbReference type="PIRSR" id="PIRSR634598-1"/>
    </source>
</evidence>
<dbReference type="InterPro" id="IPR029065">
    <property type="entry name" value="Enolase_C-like"/>
</dbReference>
<dbReference type="SFLD" id="SFLDG00055">
    <property type="entry name" value="glucarate_dehydratase"/>
    <property type="match status" value="1"/>
</dbReference>
<dbReference type="SFLD" id="SFLDF00005">
    <property type="entry name" value="glucarate_dehydratase"/>
    <property type="match status" value="1"/>
</dbReference>
<keyword evidence="6 10" id="KW-0479">Metal-binding</keyword>
<evidence type="ECO:0000256" key="5">
    <source>
        <dbReference type="ARBA" id="ARBA00011973"/>
    </source>
</evidence>
<dbReference type="InterPro" id="IPR029017">
    <property type="entry name" value="Enolase-like_N"/>
</dbReference>
<dbReference type="SMART" id="SM00922">
    <property type="entry name" value="MR_MLE"/>
    <property type="match status" value="1"/>
</dbReference>
<dbReference type="Gene3D" id="3.30.390.10">
    <property type="entry name" value="Enolase-like, N-terminal domain"/>
    <property type="match status" value="1"/>
</dbReference>
<keyword evidence="13" id="KW-1185">Reference proteome</keyword>
<dbReference type="PANTHER" id="PTHR48080">
    <property type="entry name" value="D-GALACTONATE DEHYDRATASE-RELATED"/>
    <property type="match status" value="1"/>
</dbReference>
<evidence type="ECO:0000256" key="4">
    <source>
        <dbReference type="ARBA" id="ARBA00009938"/>
    </source>
</evidence>
<comment type="cofactor">
    <cofactor evidence="2 10">
        <name>Mg(2+)</name>
        <dbReference type="ChEBI" id="CHEBI:18420"/>
    </cofactor>
</comment>
<feature type="binding site" evidence="10">
    <location>
        <position position="291"/>
    </location>
    <ligand>
        <name>Mg(2+)</name>
        <dbReference type="ChEBI" id="CHEBI:18420"/>
    </ligand>
</feature>
<evidence type="ECO:0000256" key="1">
    <source>
        <dbReference type="ARBA" id="ARBA00001426"/>
    </source>
</evidence>
<feature type="binding site" evidence="10">
    <location>
        <position position="268"/>
    </location>
    <ligand>
        <name>Mg(2+)</name>
        <dbReference type="ChEBI" id="CHEBI:18420"/>
    </ligand>
</feature>
<comment type="pathway">
    <text evidence="3">Carbohydrate acid metabolism; D-glucarate degradation; 2,5-dioxopentanoate from D-glucarate: step 1/2.</text>
</comment>
<evidence type="ECO:0000313" key="12">
    <source>
        <dbReference type="EMBL" id="NDL67369.1"/>
    </source>
</evidence>
<dbReference type="SFLD" id="SFLDS00001">
    <property type="entry name" value="Enolase"/>
    <property type="match status" value="1"/>
</dbReference>
<dbReference type="PANTHER" id="PTHR48080:SF4">
    <property type="entry name" value="GLUCARATE DEHYDRATASE"/>
    <property type="match status" value="1"/>
</dbReference>
<dbReference type="EC" id="4.2.1.40" evidence="5"/>
<proteinExistence type="inferred from homology"/>
<dbReference type="Proteomes" id="UP000461585">
    <property type="component" value="Unassembled WGS sequence"/>
</dbReference>
<evidence type="ECO:0000256" key="3">
    <source>
        <dbReference type="ARBA" id="ARBA00005183"/>
    </source>
</evidence>
<dbReference type="InterPro" id="IPR036849">
    <property type="entry name" value="Enolase-like_C_sf"/>
</dbReference>
<evidence type="ECO:0000256" key="2">
    <source>
        <dbReference type="ARBA" id="ARBA00001946"/>
    </source>
</evidence>